<keyword evidence="1" id="KW-0732">Signal</keyword>
<name>A0AAV6WQJ5_9LAMI</name>
<accession>A0AAV6WQJ5</accession>
<evidence type="ECO:0000259" key="2">
    <source>
        <dbReference type="Pfam" id="PF25483"/>
    </source>
</evidence>
<evidence type="ECO:0000313" key="4">
    <source>
        <dbReference type="Proteomes" id="UP000826271"/>
    </source>
</evidence>
<organism evidence="3 4">
    <name type="scientific">Buddleja alternifolia</name>
    <dbReference type="NCBI Taxonomy" id="168488"/>
    <lineage>
        <taxon>Eukaryota</taxon>
        <taxon>Viridiplantae</taxon>
        <taxon>Streptophyta</taxon>
        <taxon>Embryophyta</taxon>
        <taxon>Tracheophyta</taxon>
        <taxon>Spermatophyta</taxon>
        <taxon>Magnoliopsida</taxon>
        <taxon>eudicotyledons</taxon>
        <taxon>Gunneridae</taxon>
        <taxon>Pentapetalae</taxon>
        <taxon>asterids</taxon>
        <taxon>lamiids</taxon>
        <taxon>Lamiales</taxon>
        <taxon>Scrophulariaceae</taxon>
        <taxon>Buddlejeae</taxon>
        <taxon>Buddleja</taxon>
    </lineage>
</organism>
<dbReference type="InterPro" id="IPR057228">
    <property type="entry name" value="DUF7906"/>
</dbReference>
<dbReference type="AlphaFoldDB" id="A0AAV6WQJ5"/>
<sequence length="419" mass="47106">MKRSKILYCLLGILLSFISVQSAPQACRSDPGHPTWHHGAFHDVKDSIRSDVRHFRAEVPVQIPLEVNVVLIGFNGDGGYRYTIESQKLEEFLRVGFPAHRPSCLETGQPLDIEHHVVFNAFPAGQPELTLKAAMTPADFGREVPLFEVEATAVEPELQKLYSYLFDIEHEGFPVEEMDRPKPSAIFMVNFDKVRIDPRNKELDLDSLMYGKITHLNDEDMKKQEGDYIYWYCYIGVGASQVWLGSGRFVVIYLSAGPCTTASVQSAHDIFVGQLAAVIATTVEHVVAPELFLSGFGGCEYHNRYNITVKGLNYSIDIEAIEAVEMEQSADVLAAGLLEVCDPNLSSKFFLRQFKTSKGEEKETRKKKHGDLYQTYGTRVVPVFVPSLADVDKHLMMEDESIVWTSNDVVIVLQHLSEK</sequence>
<proteinExistence type="predicted"/>
<reference evidence="3" key="1">
    <citation type="submission" date="2019-10" db="EMBL/GenBank/DDBJ databases">
        <authorList>
            <person name="Zhang R."/>
            <person name="Pan Y."/>
            <person name="Wang J."/>
            <person name="Ma R."/>
            <person name="Yu S."/>
        </authorList>
    </citation>
    <scope>NUCLEOTIDE SEQUENCE</scope>
    <source>
        <strain evidence="3">LA-IB0</strain>
        <tissue evidence="3">Leaf</tissue>
    </source>
</reference>
<protein>
    <recommendedName>
        <fullName evidence="2">DUF7906 domain-containing protein</fullName>
    </recommendedName>
</protein>
<feature type="domain" description="DUF7906" evidence="2">
    <location>
        <begin position="63"/>
        <end position="260"/>
    </location>
</feature>
<dbReference type="EMBL" id="WHWC01000014">
    <property type="protein sequence ID" value="KAG8370537.1"/>
    <property type="molecule type" value="Genomic_DNA"/>
</dbReference>
<keyword evidence="4" id="KW-1185">Reference proteome</keyword>
<feature type="signal peptide" evidence="1">
    <location>
        <begin position="1"/>
        <end position="22"/>
    </location>
</feature>
<feature type="chain" id="PRO_5043350018" description="DUF7906 domain-containing protein" evidence="1">
    <location>
        <begin position="23"/>
        <end position="419"/>
    </location>
</feature>
<dbReference type="PANTHER" id="PTHR31515:SF0">
    <property type="entry name" value="TRANSMEMBRANE PROTEIN"/>
    <property type="match status" value="1"/>
</dbReference>
<gene>
    <name evidence="3" type="ORF">BUALT_Bualt14G0127300</name>
</gene>
<dbReference type="Pfam" id="PF25483">
    <property type="entry name" value="DUF7906"/>
    <property type="match status" value="1"/>
</dbReference>
<dbReference type="Proteomes" id="UP000826271">
    <property type="component" value="Unassembled WGS sequence"/>
</dbReference>
<evidence type="ECO:0000313" key="3">
    <source>
        <dbReference type="EMBL" id="KAG8370537.1"/>
    </source>
</evidence>
<comment type="caution">
    <text evidence="3">The sequence shown here is derived from an EMBL/GenBank/DDBJ whole genome shotgun (WGS) entry which is preliminary data.</text>
</comment>
<evidence type="ECO:0000256" key="1">
    <source>
        <dbReference type="SAM" id="SignalP"/>
    </source>
</evidence>
<dbReference type="PANTHER" id="PTHR31515">
    <property type="entry name" value="TRANSMEMBRANE PROTEIN-RELATED"/>
    <property type="match status" value="1"/>
</dbReference>